<protein>
    <submittedName>
        <fullName evidence="3">Ribosome-associated translation inhibitor RaiA</fullName>
    </submittedName>
</protein>
<dbReference type="PANTHER" id="PTHR33231:SF1">
    <property type="entry name" value="30S RIBOSOMAL PROTEIN"/>
    <property type="match status" value="1"/>
</dbReference>
<dbReference type="Gene3D" id="3.30.160.100">
    <property type="entry name" value="Ribosome hibernation promotion factor-like"/>
    <property type="match status" value="1"/>
</dbReference>
<organism evidence="3 4">
    <name type="scientific">Candidatus Scatousia excrementigallinarum</name>
    <dbReference type="NCBI Taxonomy" id="2840935"/>
    <lineage>
        <taxon>Bacteria</taxon>
        <taxon>Candidatus Scatousia</taxon>
    </lineage>
</organism>
<proteinExistence type="predicted"/>
<comment type="caution">
    <text evidence="3">The sequence shown here is derived from an EMBL/GenBank/DDBJ whole genome shotgun (WGS) entry which is preliminary data.</text>
</comment>
<keyword evidence="1" id="KW-0810">Translation regulation</keyword>
<gene>
    <name evidence="3" type="primary">raiA</name>
    <name evidence="3" type="ORF">IAC10_11320</name>
</gene>
<dbReference type="Proteomes" id="UP000823928">
    <property type="component" value="Unassembled WGS sequence"/>
</dbReference>
<dbReference type="NCBIfam" id="TIGR00741">
    <property type="entry name" value="yfiA"/>
    <property type="match status" value="1"/>
</dbReference>
<feature type="compositionally biased region" description="Basic and acidic residues" evidence="2">
    <location>
        <begin position="101"/>
        <end position="112"/>
    </location>
</feature>
<dbReference type="PANTHER" id="PTHR33231">
    <property type="entry name" value="30S RIBOSOMAL PROTEIN"/>
    <property type="match status" value="1"/>
</dbReference>
<reference evidence="3" key="1">
    <citation type="submission" date="2020-10" db="EMBL/GenBank/DDBJ databases">
        <authorList>
            <person name="Gilroy R."/>
        </authorList>
    </citation>
    <scope>NUCLEOTIDE SEQUENCE</scope>
    <source>
        <strain evidence="3">6276</strain>
    </source>
</reference>
<dbReference type="GO" id="GO:0022627">
    <property type="term" value="C:cytosolic small ribosomal subunit"/>
    <property type="evidence" value="ECO:0007669"/>
    <property type="project" value="TreeGrafter"/>
</dbReference>
<evidence type="ECO:0000256" key="1">
    <source>
        <dbReference type="ARBA" id="ARBA00022845"/>
    </source>
</evidence>
<feature type="compositionally biased region" description="Acidic residues" evidence="2">
    <location>
        <begin position="113"/>
        <end position="123"/>
    </location>
</feature>
<name>A0A9D1F0B3_9BACT</name>
<dbReference type="CDD" id="cd00552">
    <property type="entry name" value="RaiA"/>
    <property type="match status" value="1"/>
</dbReference>
<dbReference type="Pfam" id="PF02482">
    <property type="entry name" value="Ribosomal_S30AE"/>
    <property type="match status" value="1"/>
</dbReference>
<feature type="region of interest" description="Disordered" evidence="2">
    <location>
        <begin position="101"/>
        <end position="123"/>
    </location>
</feature>
<dbReference type="GO" id="GO:0045900">
    <property type="term" value="P:negative regulation of translational elongation"/>
    <property type="evidence" value="ECO:0007669"/>
    <property type="project" value="TreeGrafter"/>
</dbReference>
<dbReference type="EMBL" id="DVIU01000221">
    <property type="protein sequence ID" value="HIS37198.1"/>
    <property type="molecule type" value="Genomic_DNA"/>
</dbReference>
<dbReference type="SUPFAM" id="SSF69754">
    <property type="entry name" value="Ribosome binding protein Y (YfiA homologue)"/>
    <property type="match status" value="1"/>
</dbReference>
<dbReference type="InterPro" id="IPR036567">
    <property type="entry name" value="RHF-like"/>
</dbReference>
<sequence length="123" mass="13629">MHIYVNGRNIEITDAIKAYVKEKIGKVANHYDQIQGIDVVLSVIKNPSASGKHVAEVSCKMNTGVVRCEEAADSMYESIDLLADKLDRQVKKFKDKALGSDKTSIRTDNKEEAAEETAETVEE</sequence>
<evidence type="ECO:0000313" key="3">
    <source>
        <dbReference type="EMBL" id="HIS37198.1"/>
    </source>
</evidence>
<accession>A0A9D1F0B3</accession>
<dbReference type="AlphaFoldDB" id="A0A9D1F0B3"/>
<reference evidence="3" key="2">
    <citation type="journal article" date="2021" name="PeerJ">
        <title>Extensive microbial diversity within the chicken gut microbiome revealed by metagenomics and culture.</title>
        <authorList>
            <person name="Gilroy R."/>
            <person name="Ravi A."/>
            <person name="Getino M."/>
            <person name="Pursley I."/>
            <person name="Horton D.L."/>
            <person name="Alikhan N.F."/>
            <person name="Baker D."/>
            <person name="Gharbi K."/>
            <person name="Hall N."/>
            <person name="Watson M."/>
            <person name="Adriaenssens E.M."/>
            <person name="Foster-Nyarko E."/>
            <person name="Jarju S."/>
            <person name="Secka A."/>
            <person name="Antonio M."/>
            <person name="Oren A."/>
            <person name="Chaudhuri R.R."/>
            <person name="La Ragione R."/>
            <person name="Hildebrand F."/>
            <person name="Pallen M.J."/>
        </authorList>
    </citation>
    <scope>NUCLEOTIDE SEQUENCE</scope>
    <source>
        <strain evidence="3">6276</strain>
    </source>
</reference>
<dbReference type="InterPro" id="IPR050574">
    <property type="entry name" value="HPF/YfiA_ribosome-assoc"/>
</dbReference>
<dbReference type="GO" id="GO:0043024">
    <property type="term" value="F:ribosomal small subunit binding"/>
    <property type="evidence" value="ECO:0007669"/>
    <property type="project" value="TreeGrafter"/>
</dbReference>
<evidence type="ECO:0000256" key="2">
    <source>
        <dbReference type="SAM" id="MobiDB-lite"/>
    </source>
</evidence>
<evidence type="ECO:0000313" key="4">
    <source>
        <dbReference type="Proteomes" id="UP000823928"/>
    </source>
</evidence>
<dbReference type="InterPro" id="IPR003489">
    <property type="entry name" value="RHF/RaiA"/>
</dbReference>